<proteinExistence type="predicted"/>
<feature type="region of interest" description="Disordered" evidence="1">
    <location>
        <begin position="95"/>
        <end position="153"/>
    </location>
</feature>
<protein>
    <submittedName>
        <fullName evidence="2">Uncharacterized protein</fullName>
    </submittedName>
</protein>
<gene>
    <name evidence="2" type="ORF">EGYM00392_LOCUS22904</name>
</gene>
<organism evidence="2">
    <name type="scientific">Eutreptiella gymnastica</name>
    <dbReference type="NCBI Taxonomy" id="73025"/>
    <lineage>
        <taxon>Eukaryota</taxon>
        <taxon>Discoba</taxon>
        <taxon>Euglenozoa</taxon>
        <taxon>Euglenida</taxon>
        <taxon>Spirocuta</taxon>
        <taxon>Euglenophyceae</taxon>
        <taxon>Eutreptiales</taxon>
        <taxon>Eutreptiaceae</taxon>
        <taxon>Eutreptiella</taxon>
    </lineage>
</organism>
<name>A0A7S1IGE7_9EUGL</name>
<sequence>MLVTPVAFVTASLVNTVRRLFTSMLGDPLWIPWFELDAAADDDVFGLEAWSCTLGDRLDGVVVDDEGCEVDEERAAAVGLLYGLLPPLTKNRRGSVRRIGDASPGSRVDTRRGSVRRVGDASPGSRLDTRRGSVRRVGKASPGSGADMRRGSVRRVGDALPDLRWRARGGDLGAVGLLALLVGDPVGSTKREKGRLRWGLVLVGDSAAAVGESTGA</sequence>
<reference evidence="2" key="1">
    <citation type="submission" date="2021-01" db="EMBL/GenBank/DDBJ databases">
        <authorList>
            <person name="Corre E."/>
            <person name="Pelletier E."/>
            <person name="Niang G."/>
            <person name="Scheremetjew M."/>
            <person name="Finn R."/>
            <person name="Kale V."/>
            <person name="Holt S."/>
            <person name="Cochrane G."/>
            <person name="Meng A."/>
            <person name="Brown T."/>
            <person name="Cohen L."/>
        </authorList>
    </citation>
    <scope>NUCLEOTIDE SEQUENCE</scope>
    <source>
        <strain evidence="2">NIES-381</strain>
    </source>
</reference>
<accession>A0A7S1IGE7</accession>
<dbReference type="AlphaFoldDB" id="A0A7S1IGE7"/>
<evidence type="ECO:0000313" key="2">
    <source>
        <dbReference type="EMBL" id="CAD9011803.1"/>
    </source>
</evidence>
<dbReference type="EMBL" id="HBGA01061752">
    <property type="protein sequence ID" value="CAD9011803.1"/>
    <property type="molecule type" value="Transcribed_RNA"/>
</dbReference>
<evidence type="ECO:0000256" key="1">
    <source>
        <dbReference type="SAM" id="MobiDB-lite"/>
    </source>
</evidence>